<protein>
    <submittedName>
        <fullName evidence="2">Uncharacterized protein</fullName>
    </submittedName>
</protein>
<comment type="caution">
    <text evidence="2">The sequence shown here is derived from an EMBL/GenBank/DDBJ whole genome shotgun (WGS) entry which is preliminary data.</text>
</comment>
<evidence type="ECO:0000313" key="3">
    <source>
        <dbReference type="Proteomes" id="UP001224775"/>
    </source>
</evidence>
<gene>
    <name evidence="2" type="ORF">QTG54_006847</name>
</gene>
<feature type="compositionally biased region" description="Low complexity" evidence="1">
    <location>
        <begin position="38"/>
        <end position="56"/>
    </location>
</feature>
<dbReference type="EMBL" id="JATAAI010000011">
    <property type="protein sequence ID" value="KAK1742282.1"/>
    <property type="molecule type" value="Genomic_DNA"/>
</dbReference>
<feature type="region of interest" description="Disordered" evidence="1">
    <location>
        <begin position="24"/>
        <end position="89"/>
    </location>
</feature>
<name>A0AAD8YB81_9STRA</name>
<proteinExistence type="predicted"/>
<accession>A0AAD8YB81</accession>
<feature type="compositionally biased region" description="Polar residues" evidence="1">
    <location>
        <begin position="73"/>
        <end position="83"/>
    </location>
</feature>
<dbReference type="Proteomes" id="UP001224775">
    <property type="component" value="Unassembled WGS sequence"/>
</dbReference>
<reference evidence="2" key="1">
    <citation type="submission" date="2023-06" db="EMBL/GenBank/DDBJ databases">
        <title>Survivors Of The Sea: Transcriptome response of Skeletonema marinoi to long-term dormancy.</title>
        <authorList>
            <person name="Pinder M.I.M."/>
            <person name="Kourtchenko O."/>
            <person name="Robertson E.K."/>
            <person name="Larsson T."/>
            <person name="Maumus F."/>
            <person name="Osuna-Cruz C.M."/>
            <person name="Vancaester E."/>
            <person name="Stenow R."/>
            <person name="Vandepoele K."/>
            <person name="Ploug H."/>
            <person name="Bruchert V."/>
            <person name="Godhe A."/>
            <person name="Topel M."/>
        </authorList>
    </citation>
    <scope>NUCLEOTIDE SEQUENCE</scope>
    <source>
        <strain evidence="2">R05AC</strain>
    </source>
</reference>
<keyword evidence="3" id="KW-1185">Reference proteome</keyword>
<evidence type="ECO:0000313" key="2">
    <source>
        <dbReference type="EMBL" id="KAK1742282.1"/>
    </source>
</evidence>
<sequence length="193" mass="21489">MQDSLREEITSIRYVEPLKFADVKMGSSSQHSHDEQSEGSLTASTTSSYSTSSSTSDADDTNHHDEADGPLSRSVQDPPTSLISRLIIGPDPTLKRRRSVHFHHEVSVVPIPSRTSYTPYTQSRLFIGKKEMISNARRNKREFVYEGFDWRNAVEEDQMYSSLQMDGGELVHPANYVCSSSSPASSSVTKQGI</sequence>
<dbReference type="AlphaFoldDB" id="A0AAD8YB81"/>
<evidence type="ECO:0000256" key="1">
    <source>
        <dbReference type="SAM" id="MobiDB-lite"/>
    </source>
</evidence>
<organism evidence="2 3">
    <name type="scientific">Skeletonema marinoi</name>
    <dbReference type="NCBI Taxonomy" id="267567"/>
    <lineage>
        <taxon>Eukaryota</taxon>
        <taxon>Sar</taxon>
        <taxon>Stramenopiles</taxon>
        <taxon>Ochrophyta</taxon>
        <taxon>Bacillariophyta</taxon>
        <taxon>Coscinodiscophyceae</taxon>
        <taxon>Thalassiosirophycidae</taxon>
        <taxon>Thalassiosirales</taxon>
        <taxon>Skeletonemataceae</taxon>
        <taxon>Skeletonema</taxon>
        <taxon>Skeletonema marinoi-dohrnii complex</taxon>
    </lineage>
</organism>